<dbReference type="Pfam" id="PF17674">
    <property type="entry name" value="HHH_9"/>
    <property type="match status" value="1"/>
</dbReference>
<dbReference type="Pfam" id="PF00575">
    <property type="entry name" value="S1"/>
    <property type="match status" value="1"/>
</dbReference>
<dbReference type="InterPro" id="IPR003029">
    <property type="entry name" value="S1_domain"/>
</dbReference>
<keyword evidence="3" id="KW-1185">Reference proteome</keyword>
<dbReference type="InterPro" id="IPR023319">
    <property type="entry name" value="Tex-like_HTH_dom_sf"/>
</dbReference>
<feature type="domain" description="S1 motif" evidence="1">
    <location>
        <begin position="638"/>
        <end position="707"/>
    </location>
</feature>
<evidence type="ECO:0000313" key="2">
    <source>
        <dbReference type="EMBL" id="QEK52428.1"/>
    </source>
</evidence>
<dbReference type="SMART" id="SM00316">
    <property type="entry name" value="S1"/>
    <property type="match status" value="1"/>
</dbReference>
<dbReference type="Gene3D" id="3.30.420.140">
    <property type="entry name" value="YqgF/RNase H-like domain"/>
    <property type="match status" value="1"/>
</dbReference>
<dbReference type="CDD" id="cd05685">
    <property type="entry name" value="S1_Tex"/>
    <property type="match status" value="1"/>
</dbReference>
<dbReference type="GO" id="GO:0006412">
    <property type="term" value="P:translation"/>
    <property type="evidence" value="ECO:0007669"/>
    <property type="project" value="TreeGrafter"/>
</dbReference>
<dbReference type="InterPro" id="IPR044146">
    <property type="entry name" value="S1_Tex"/>
</dbReference>
<evidence type="ECO:0000259" key="1">
    <source>
        <dbReference type="PROSITE" id="PS50126"/>
    </source>
</evidence>
<dbReference type="KEGG" id="pej:FYC62_12765"/>
<organism evidence="2 3">
    <name type="scientific">Pedobacter aquae</name>
    <dbReference type="NCBI Taxonomy" id="2605747"/>
    <lineage>
        <taxon>Bacteria</taxon>
        <taxon>Pseudomonadati</taxon>
        <taxon>Bacteroidota</taxon>
        <taxon>Sphingobacteriia</taxon>
        <taxon>Sphingobacteriales</taxon>
        <taxon>Sphingobacteriaceae</taxon>
        <taxon>Pedobacter</taxon>
    </lineage>
</organism>
<dbReference type="InterPro" id="IPR037027">
    <property type="entry name" value="YqgF/RNaseH-like_dom_sf"/>
</dbReference>
<dbReference type="SUPFAM" id="SSF47781">
    <property type="entry name" value="RuvA domain 2-like"/>
    <property type="match status" value="2"/>
</dbReference>
<dbReference type="InterPro" id="IPR055179">
    <property type="entry name" value="Tex-like_central_region"/>
</dbReference>
<dbReference type="FunFam" id="1.10.150.310:FF:000001">
    <property type="entry name" value="RNA-binding transcriptional accessory protein"/>
    <property type="match status" value="1"/>
</dbReference>
<proteinExistence type="predicted"/>
<gene>
    <name evidence="2" type="ORF">FYC62_12765</name>
</gene>
<sequence>MRDQHIQLVAQELSIGTKQVDATLTLLDEGATVPFISRYRKELTGSLDEVEVATIRDRVQQLRELDKRREAILKSIEEQGKLTDDLRKQIMEAATMAVLEDIYLPYKPKRKTKASVAREKGLEPLALSILEQDKNDPEAEAEQYINEEKGVLAVADALQGARDIIAELIAENADARAKMRDLFWEKATLKAEVFKGKEEEGIKYKDYFEWEEPLKTAPSHRILAIRRGEKELVLKLDILPPEEDAIELLEKLFIKANHAKSQQVKLAIEDGYKRLLKPGMETEIRLLSKQKADEEAIKVFAENARQLLLAAPMGQKNVLALDPGFRTGCKLVCLDKQGKLLENTTIYPFTGAGNLKEAEQTLVFLVNKYEVEAIAIGNGTASRETEEFVRKQGLKDVQVVMVNESGASIYSASEVAREEFPNHDITVRGAVSIGRRLMDPLAELVKIDPKSIGVGQYQHDVDQNKLQTSLDDTVVSCVNAVGVELNTASKQVLAYVSGLGPQLAQNIVEYRNLHGAFKNRESLKKVARLGDKAFEQAAGFLRIRNAEHPLDASAVHPERYALVEQMAKDLGCKVEDLLVNDALRKQINLQKYISDEVGLPTLKDILAELAKPGRDPREQFESFTFADGINKIEDLRVGMKVPGIVTNITNFGAFVDIGVHQDGLVHLSQMADRFIQNPNEVVKVQQRVEVTVTEVDVARKRIALSMKGNTSPVKKADKPAIVQKSVTKEGFKKPVQKDAETDMQHKLKALMGKFK</sequence>
<dbReference type="InterPro" id="IPR023323">
    <property type="entry name" value="Tex-like_dom_sf"/>
</dbReference>
<dbReference type="FunFam" id="1.10.10.650:FF:000001">
    <property type="entry name" value="S1 RNA-binding domain 1"/>
    <property type="match status" value="1"/>
</dbReference>
<reference evidence="2 3" key="1">
    <citation type="submission" date="2019-08" db="EMBL/GenBank/DDBJ databases">
        <title>Pedobacter sp. nov., isolated from Han river, South Korea.</title>
        <authorList>
            <person name="Lee D.-H."/>
            <person name="Kim Y.-S."/>
            <person name="Hwang E.-M."/>
            <person name="Le Tran T.C."/>
            <person name="Cha C.-J."/>
        </authorList>
    </citation>
    <scope>NUCLEOTIDE SEQUENCE [LARGE SCALE GENOMIC DNA]</scope>
    <source>
        <strain evidence="2 3">CJ43</strain>
    </source>
</reference>
<dbReference type="InterPro" id="IPR032639">
    <property type="entry name" value="Tex_YqgF"/>
</dbReference>
<dbReference type="PROSITE" id="PS50126">
    <property type="entry name" value="S1"/>
    <property type="match status" value="1"/>
</dbReference>
<dbReference type="SUPFAM" id="SSF53098">
    <property type="entry name" value="Ribonuclease H-like"/>
    <property type="match status" value="1"/>
</dbReference>
<dbReference type="InterPro" id="IPR006641">
    <property type="entry name" value="YqgF/RNaseH-like_dom"/>
</dbReference>
<dbReference type="FunFam" id="3.30.420.140:FF:000001">
    <property type="entry name" value="RNA-binding transcriptional accessory protein"/>
    <property type="match status" value="1"/>
</dbReference>
<evidence type="ECO:0000313" key="3">
    <source>
        <dbReference type="Proteomes" id="UP000323653"/>
    </source>
</evidence>
<dbReference type="Pfam" id="PF09371">
    <property type="entry name" value="Tex_N"/>
    <property type="match status" value="1"/>
</dbReference>
<dbReference type="SUPFAM" id="SSF50249">
    <property type="entry name" value="Nucleic acid-binding proteins"/>
    <property type="match status" value="1"/>
</dbReference>
<dbReference type="PANTHER" id="PTHR10724:SF10">
    <property type="entry name" value="S1 RNA-BINDING DOMAIN-CONTAINING PROTEIN 1"/>
    <property type="match status" value="1"/>
</dbReference>
<dbReference type="InterPro" id="IPR010994">
    <property type="entry name" value="RuvA_2-like"/>
</dbReference>
<protein>
    <submittedName>
        <fullName evidence="2">RNA-binding transcriptional accessory protein</fullName>
    </submittedName>
</protein>
<dbReference type="GO" id="GO:0006139">
    <property type="term" value="P:nucleobase-containing compound metabolic process"/>
    <property type="evidence" value="ECO:0007669"/>
    <property type="project" value="InterPro"/>
</dbReference>
<dbReference type="InterPro" id="IPR018974">
    <property type="entry name" value="Tex-like_N"/>
</dbReference>
<dbReference type="InterPro" id="IPR041692">
    <property type="entry name" value="HHH_9"/>
</dbReference>
<dbReference type="SUPFAM" id="SSF158832">
    <property type="entry name" value="Tex N-terminal region-like"/>
    <property type="match status" value="1"/>
</dbReference>
<dbReference type="Gene3D" id="1.10.150.310">
    <property type="entry name" value="Tex RuvX-like domain-like"/>
    <property type="match status" value="1"/>
</dbReference>
<dbReference type="SMART" id="SM00732">
    <property type="entry name" value="YqgFc"/>
    <property type="match status" value="1"/>
</dbReference>
<dbReference type="GO" id="GO:0003735">
    <property type="term" value="F:structural constituent of ribosome"/>
    <property type="evidence" value="ECO:0007669"/>
    <property type="project" value="TreeGrafter"/>
</dbReference>
<dbReference type="InterPro" id="IPR012337">
    <property type="entry name" value="RNaseH-like_sf"/>
</dbReference>
<dbReference type="Pfam" id="PF22706">
    <property type="entry name" value="Tex_central_region"/>
    <property type="match status" value="1"/>
</dbReference>
<dbReference type="PANTHER" id="PTHR10724">
    <property type="entry name" value="30S RIBOSOMAL PROTEIN S1"/>
    <property type="match status" value="1"/>
</dbReference>
<dbReference type="RefSeq" id="WP_149075214.1">
    <property type="nucleotide sequence ID" value="NZ_CP043329.1"/>
</dbReference>
<accession>A0A5C0VI91</accession>
<dbReference type="GO" id="GO:0005737">
    <property type="term" value="C:cytoplasm"/>
    <property type="evidence" value="ECO:0007669"/>
    <property type="project" value="UniProtKB-ARBA"/>
</dbReference>
<dbReference type="FunFam" id="2.40.50.140:FF:000051">
    <property type="entry name" value="RNA-binding transcriptional accessory protein"/>
    <property type="match status" value="1"/>
</dbReference>
<name>A0A5C0VI91_9SPHI</name>
<dbReference type="Pfam" id="PF16921">
    <property type="entry name" value="Tex_YqgF"/>
    <property type="match status" value="1"/>
</dbReference>
<dbReference type="InterPro" id="IPR012340">
    <property type="entry name" value="NA-bd_OB-fold"/>
</dbReference>
<dbReference type="GO" id="GO:0003729">
    <property type="term" value="F:mRNA binding"/>
    <property type="evidence" value="ECO:0007669"/>
    <property type="project" value="UniProtKB-ARBA"/>
</dbReference>
<dbReference type="Gene3D" id="1.10.3500.10">
    <property type="entry name" value="Tex N-terminal region-like"/>
    <property type="match status" value="1"/>
</dbReference>
<dbReference type="AlphaFoldDB" id="A0A5C0VI91"/>
<dbReference type="Proteomes" id="UP000323653">
    <property type="component" value="Chromosome"/>
</dbReference>
<dbReference type="InterPro" id="IPR050437">
    <property type="entry name" value="Ribos_protein_bS1-like"/>
</dbReference>
<dbReference type="Pfam" id="PF12836">
    <property type="entry name" value="HHH_3"/>
    <property type="match status" value="1"/>
</dbReference>
<dbReference type="Gene3D" id="1.10.10.650">
    <property type="entry name" value="RuvA domain 2-like"/>
    <property type="match status" value="1"/>
</dbReference>
<dbReference type="EMBL" id="CP043329">
    <property type="protein sequence ID" value="QEK52428.1"/>
    <property type="molecule type" value="Genomic_DNA"/>
</dbReference>
<dbReference type="Gene3D" id="2.40.50.140">
    <property type="entry name" value="Nucleic acid-binding proteins"/>
    <property type="match status" value="1"/>
</dbReference>